<dbReference type="Pfam" id="PF01472">
    <property type="entry name" value="PUA"/>
    <property type="match status" value="1"/>
</dbReference>
<keyword evidence="1" id="KW-0963">Cytoplasm</keyword>
<dbReference type="GO" id="GO:0003723">
    <property type="term" value="F:RNA binding"/>
    <property type="evidence" value="ECO:0007669"/>
    <property type="project" value="InterPro"/>
</dbReference>
<dbReference type="GO" id="GO:0005524">
    <property type="term" value="F:ATP binding"/>
    <property type="evidence" value="ECO:0007669"/>
    <property type="project" value="UniProtKB-KW"/>
</dbReference>
<keyword evidence="5" id="KW-0547">Nucleotide-binding</keyword>
<dbReference type="AlphaFoldDB" id="A0AAD5X4U6"/>
<dbReference type="HAMAP" id="MF_00456">
    <property type="entry name" value="ProB"/>
    <property type="match status" value="1"/>
</dbReference>
<keyword evidence="7" id="KW-0067">ATP-binding</keyword>
<feature type="domain" description="PUA" evidence="9">
    <location>
        <begin position="319"/>
        <end position="422"/>
    </location>
</feature>
<evidence type="ECO:0000256" key="8">
    <source>
        <dbReference type="SAM" id="MobiDB-lite"/>
    </source>
</evidence>
<proteinExistence type="inferred from homology"/>
<dbReference type="CDD" id="cd04242">
    <property type="entry name" value="AAK_G5K_ProB"/>
    <property type="match status" value="1"/>
</dbReference>
<evidence type="ECO:0000256" key="6">
    <source>
        <dbReference type="ARBA" id="ARBA00022777"/>
    </source>
</evidence>
<dbReference type="InterPro" id="IPR005715">
    <property type="entry name" value="Glu_5kinase/COase_Synthase"/>
</dbReference>
<keyword evidence="3" id="KW-0641">Proline biosynthesis</keyword>
<dbReference type="InterPro" id="IPR041739">
    <property type="entry name" value="G5K_ProB"/>
</dbReference>
<keyword evidence="6" id="KW-0418">Kinase</keyword>
<organism evidence="10 11">
    <name type="scientific">Rhizophlyctis rosea</name>
    <dbReference type="NCBI Taxonomy" id="64517"/>
    <lineage>
        <taxon>Eukaryota</taxon>
        <taxon>Fungi</taxon>
        <taxon>Fungi incertae sedis</taxon>
        <taxon>Chytridiomycota</taxon>
        <taxon>Chytridiomycota incertae sedis</taxon>
        <taxon>Chytridiomycetes</taxon>
        <taxon>Rhizophlyctidales</taxon>
        <taxon>Rhizophlyctidaceae</taxon>
        <taxon>Rhizophlyctis</taxon>
    </lineage>
</organism>
<evidence type="ECO:0000256" key="5">
    <source>
        <dbReference type="ARBA" id="ARBA00022741"/>
    </source>
</evidence>
<keyword evidence="11" id="KW-1185">Reference proteome</keyword>
<evidence type="ECO:0000256" key="4">
    <source>
        <dbReference type="ARBA" id="ARBA00022679"/>
    </source>
</evidence>
<comment type="caution">
    <text evidence="10">The sequence shown here is derived from an EMBL/GenBank/DDBJ whole genome shotgun (WGS) entry which is preliminary data.</text>
</comment>
<dbReference type="PIRSF" id="PIRSF000729">
    <property type="entry name" value="GK"/>
    <property type="match status" value="1"/>
</dbReference>
<gene>
    <name evidence="10" type="ORF">HK097_005332</name>
</gene>
<dbReference type="PROSITE" id="PS50890">
    <property type="entry name" value="PUA"/>
    <property type="match status" value="1"/>
</dbReference>
<dbReference type="Pfam" id="PF00696">
    <property type="entry name" value="AA_kinase"/>
    <property type="match status" value="1"/>
</dbReference>
<dbReference type="InterPro" id="IPR036393">
    <property type="entry name" value="AceGlu_kinase-like_sf"/>
</dbReference>
<dbReference type="EMBL" id="JADGJD010000025">
    <property type="protein sequence ID" value="KAJ3056656.1"/>
    <property type="molecule type" value="Genomic_DNA"/>
</dbReference>
<evidence type="ECO:0000256" key="3">
    <source>
        <dbReference type="ARBA" id="ARBA00022650"/>
    </source>
</evidence>
<dbReference type="InterPro" id="IPR015947">
    <property type="entry name" value="PUA-like_sf"/>
</dbReference>
<evidence type="ECO:0000313" key="11">
    <source>
        <dbReference type="Proteomes" id="UP001212841"/>
    </source>
</evidence>
<protein>
    <recommendedName>
        <fullName evidence="9">PUA domain-containing protein</fullName>
    </recommendedName>
</protein>
<keyword evidence="4" id="KW-0808">Transferase</keyword>
<reference evidence="10" key="1">
    <citation type="submission" date="2020-05" db="EMBL/GenBank/DDBJ databases">
        <title>Phylogenomic resolution of chytrid fungi.</title>
        <authorList>
            <person name="Stajich J.E."/>
            <person name="Amses K."/>
            <person name="Simmons R."/>
            <person name="Seto K."/>
            <person name="Myers J."/>
            <person name="Bonds A."/>
            <person name="Quandt C.A."/>
            <person name="Barry K."/>
            <person name="Liu P."/>
            <person name="Grigoriev I."/>
            <person name="Longcore J.E."/>
            <person name="James T.Y."/>
        </authorList>
    </citation>
    <scope>NUCLEOTIDE SEQUENCE</scope>
    <source>
        <strain evidence="10">JEL0318</strain>
    </source>
</reference>
<dbReference type="InterPro" id="IPR001057">
    <property type="entry name" value="Glu/AcGlu_kinase"/>
</dbReference>
<dbReference type="GO" id="GO:0004349">
    <property type="term" value="F:glutamate 5-kinase activity"/>
    <property type="evidence" value="ECO:0007669"/>
    <property type="project" value="InterPro"/>
</dbReference>
<name>A0AAD5X4U6_9FUNG</name>
<dbReference type="PANTHER" id="PTHR43654:SF3">
    <property type="entry name" value="GLUTAMATE 5-KINASE"/>
    <property type="match status" value="1"/>
</dbReference>
<dbReference type="Gene3D" id="3.40.1160.10">
    <property type="entry name" value="Acetylglutamate kinase-like"/>
    <property type="match status" value="1"/>
</dbReference>
<evidence type="ECO:0000256" key="1">
    <source>
        <dbReference type="ARBA" id="ARBA00022490"/>
    </source>
</evidence>
<dbReference type="PANTHER" id="PTHR43654">
    <property type="entry name" value="GLUTAMATE 5-KINASE"/>
    <property type="match status" value="1"/>
</dbReference>
<dbReference type="InterPro" id="IPR011529">
    <property type="entry name" value="Glu_5kinase"/>
</dbReference>
<dbReference type="SUPFAM" id="SSF53633">
    <property type="entry name" value="Carbamate kinase-like"/>
    <property type="match status" value="1"/>
</dbReference>
<dbReference type="GO" id="GO:1901607">
    <property type="term" value="P:alpha-amino acid biosynthetic process"/>
    <property type="evidence" value="ECO:0007669"/>
    <property type="project" value="UniProtKB-ARBA"/>
</dbReference>
<dbReference type="SUPFAM" id="SSF88697">
    <property type="entry name" value="PUA domain-like"/>
    <property type="match status" value="1"/>
</dbReference>
<dbReference type="InterPro" id="IPR019797">
    <property type="entry name" value="Glutamate_5-kinase_CS"/>
</dbReference>
<sequence length="459" mass="49365">MHQPAPKPSIQDAAITPPQPPRTPRPSRHHTIVIKLGTSSICDEKTYVPKLSNLSLLVETVVRLRSEGHQVVLVSSGAVGVGLRRLGMAKKPKMLAEKQAVAAVGQGRLMALYDSLFSQFEVPIAQVLLTRDNLAERGQYLNACNTFKELLAMNVVPIVNENDTVSNAEIRFGDNDTLSAITAGMVNADYLFLCTDVDCLYTDNPRTNPDAKPVRVVEDVAKLKEEVTVTSPGSSLGTGGMVTKLIAADLAIAAGCSTIITLGSTPQNILLILSEIAAHQQAPPDTPFTPTMGTHFLAKKDAKMVDRKWWILHGLAVSGTVYLDAGAVGAVSRVHRSSLFAVGVVRVEGSFGAQQCVRLVTIVRKKKGAEDDSENGHDGEEELVEIGRGISNYASSEIIRIRGHKSSEIEKLLGYVDSGCVIHRDNLVITNRAVDLDSIVLKQRTPEGSLVDLVKVDGA</sequence>
<dbReference type="Gene3D" id="2.30.130.10">
    <property type="entry name" value="PUA domain"/>
    <property type="match status" value="1"/>
</dbReference>
<accession>A0AAD5X4U6</accession>
<keyword evidence="2" id="KW-0028">Amino-acid biosynthesis</keyword>
<evidence type="ECO:0000313" key="10">
    <source>
        <dbReference type="EMBL" id="KAJ3056656.1"/>
    </source>
</evidence>
<dbReference type="InterPro" id="IPR002478">
    <property type="entry name" value="PUA"/>
</dbReference>
<evidence type="ECO:0000259" key="9">
    <source>
        <dbReference type="SMART" id="SM00359"/>
    </source>
</evidence>
<feature type="region of interest" description="Disordered" evidence="8">
    <location>
        <begin position="1"/>
        <end position="28"/>
    </location>
</feature>
<evidence type="ECO:0000256" key="7">
    <source>
        <dbReference type="ARBA" id="ARBA00022840"/>
    </source>
</evidence>
<dbReference type="InterPro" id="IPR036974">
    <property type="entry name" value="PUA_sf"/>
</dbReference>
<dbReference type="FunFam" id="3.40.1160.10:FF:000018">
    <property type="entry name" value="Glutamate 5-kinase"/>
    <property type="match status" value="1"/>
</dbReference>
<dbReference type="PROSITE" id="PS00902">
    <property type="entry name" value="GLUTAMATE_5_KINASE"/>
    <property type="match status" value="1"/>
</dbReference>
<evidence type="ECO:0000256" key="2">
    <source>
        <dbReference type="ARBA" id="ARBA00022605"/>
    </source>
</evidence>
<dbReference type="InterPro" id="IPR001048">
    <property type="entry name" value="Asp/Glu/Uridylate_kinase"/>
</dbReference>
<dbReference type="NCBIfam" id="TIGR01027">
    <property type="entry name" value="proB"/>
    <property type="match status" value="1"/>
</dbReference>
<dbReference type="Proteomes" id="UP001212841">
    <property type="component" value="Unassembled WGS sequence"/>
</dbReference>
<dbReference type="SMART" id="SM00359">
    <property type="entry name" value="PUA"/>
    <property type="match status" value="1"/>
</dbReference>
<dbReference type="PRINTS" id="PR00474">
    <property type="entry name" value="GLU5KINASE"/>
</dbReference>
<dbReference type="GO" id="GO:0005829">
    <property type="term" value="C:cytosol"/>
    <property type="evidence" value="ECO:0007669"/>
    <property type="project" value="TreeGrafter"/>
</dbReference>
<dbReference type="CDD" id="cd21157">
    <property type="entry name" value="PUA_G5K"/>
    <property type="match status" value="1"/>
</dbReference>